<accession>A0A8J8SJW2</accession>
<evidence type="ECO:0000313" key="1">
    <source>
        <dbReference type="EMBL" id="QUS34871.1"/>
    </source>
</evidence>
<keyword evidence="2" id="KW-1185">Reference proteome</keyword>
<dbReference type="RefSeq" id="WP_211784121.1">
    <property type="nucleotide sequence ID" value="NZ_CP047289.1"/>
</dbReference>
<protein>
    <submittedName>
        <fullName evidence="1">Uncharacterized protein</fullName>
    </submittedName>
</protein>
<dbReference type="EMBL" id="CP047289">
    <property type="protein sequence ID" value="QUS34871.1"/>
    <property type="molecule type" value="Genomic_DNA"/>
</dbReference>
<dbReference type="AlphaFoldDB" id="A0A8J8SJW2"/>
<sequence>MRVLVFLLLAGCAPRPDIGPLPVDDAPAPVLLPQEEIAARIAATPAGPAVEDDLNARAAALRARAGNLR</sequence>
<dbReference type="Proteomes" id="UP000679284">
    <property type="component" value="Chromosome"/>
</dbReference>
<organism evidence="1 2">
    <name type="scientific">Falsirhodobacter algicola</name>
    <dbReference type="NCBI Taxonomy" id="2692330"/>
    <lineage>
        <taxon>Bacteria</taxon>
        <taxon>Pseudomonadati</taxon>
        <taxon>Pseudomonadota</taxon>
        <taxon>Alphaproteobacteria</taxon>
        <taxon>Rhodobacterales</taxon>
        <taxon>Paracoccaceae</taxon>
        <taxon>Falsirhodobacter</taxon>
    </lineage>
</organism>
<proteinExistence type="predicted"/>
<gene>
    <name evidence="1" type="ORF">GR316_00460</name>
</gene>
<dbReference type="KEGG" id="fap:GR316_00460"/>
<evidence type="ECO:0000313" key="2">
    <source>
        <dbReference type="Proteomes" id="UP000679284"/>
    </source>
</evidence>
<name>A0A8J8SJW2_9RHOB</name>
<reference evidence="1" key="1">
    <citation type="submission" date="2020-01" db="EMBL/GenBank/DDBJ databases">
        <authorList>
            <person name="Yang Y."/>
            <person name="Kwon Y.M."/>
        </authorList>
    </citation>
    <scope>NUCLEOTIDE SEQUENCE</scope>
    <source>
        <strain evidence="1">PG104</strain>
    </source>
</reference>